<organism evidence="4 8">
    <name type="scientific">Parabacteroides distasonis</name>
    <dbReference type="NCBI Taxonomy" id="823"/>
    <lineage>
        <taxon>Bacteria</taxon>
        <taxon>Pseudomonadati</taxon>
        <taxon>Bacteroidota</taxon>
        <taxon>Bacteroidia</taxon>
        <taxon>Bacteroidales</taxon>
        <taxon>Tannerellaceae</taxon>
        <taxon>Parabacteroides</taxon>
    </lineage>
</organism>
<evidence type="ECO:0000259" key="1">
    <source>
        <dbReference type="Pfam" id="PF22221"/>
    </source>
</evidence>
<reference evidence="6 7" key="1">
    <citation type="submission" date="2015-09" db="EMBL/GenBank/DDBJ databases">
        <authorList>
            <consortium name="Pathogen Informatics"/>
        </authorList>
    </citation>
    <scope>NUCLEOTIDE SEQUENCE [LARGE SCALE GENOMIC DNA]</scope>
    <source>
        <strain evidence="3 6">2789STDY5608822</strain>
        <strain evidence="2 7">2789STDY5608872</strain>
    </source>
</reference>
<evidence type="ECO:0000313" key="9">
    <source>
        <dbReference type="Proteomes" id="UP000441609"/>
    </source>
</evidence>
<dbReference type="OrthoDB" id="1096009at2"/>
<evidence type="ECO:0000313" key="6">
    <source>
        <dbReference type="Proteomes" id="UP000095455"/>
    </source>
</evidence>
<dbReference type="DNASU" id="5305565"/>
<dbReference type="EMBL" id="CYXP01000007">
    <property type="protein sequence ID" value="CUN25218.1"/>
    <property type="molecule type" value="Genomic_DNA"/>
</dbReference>
<reference evidence="8 9" key="2">
    <citation type="journal article" date="2019" name="Nat. Med.">
        <title>A library of human gut bacterial isolates paired with longitudinal multiomics data enables mechanistic microbiome research.</title>
        <authorList>
            <person name="Poyet M."/>
            <person name="Groussin M."/>
            <person name="Gibbons S.M."/>
            <person name="Avila-Pacheco J."/>
            <person name="Jiang X."/>
            <person name="Kearney S.M."/>
            <person name="Perrotta A.R."/>
            <person name="Berdy B."/>
            <person name="Zhao S."/>
            <person name="Lieberman T.D."/>
            <person name="Swanson P.K."/>
            <person name="Smith M."/>
            <person name="Roesemann S."/>
            <person name="Alexander J.E."/>
            <person name="Rich S.A."/>
            <person name="Livny J."/>
            <person name="Vlamakis H."/>
            <person name="Clish C."/>
            <person name="Bullock K."/>
            <person name="Deik A."/>
            <person name="Scott J."/>
            <person name="Pierce K.A."/>
            <person name="Xavier R.J."/>
            <person name="Alm E.J."/>
        </authorList>
    </citation>
    <scope>NUCLEOTIDE SEQUENCE [LARGE SCALE GENOMIC DNA]</scope>
    <source>
        <strain evidence="4 8">BIOML-A2</strain>
        <strain evidence="5 9">BIOML-A20</strain>
    </source>
</reference>
<dbReference type="AlphaFoldDB" id="A0A174L7J4"/>
<evidence type="ECO:0000313" key="2">
    <source>
        <dbReference type="EMBL" id="CUN25218.1"/>
    </source>
</evidence>
<dbReference type="Proteomes" id="UP000095591">
    <property type="component" value="Unassembled WGS sequence"/>
</dbReference>
<proteinExistence type="predicted"/>
<evidence type="ECO:0000313" key="5">
    <source>
        <dbReference type="EMBL" id="MSB74513.1"/>
    </source>
</evidence>
<evidence type="ECO:0000313" key="3">
    <source>
        <dbReference type="EMBL" id="CUP20212.1"/>
    </source>
</evidence>
<dbReference type="EMBL" id="WKNE01000022">
    <property type="protein sequence ID" value="MRZ56807.1"/>
    <property type="molecule type" value="Genomic_DNA"/>
</dbReference>
<dbReference type="EMBL" id="WKMO01000013">
    <property type="protein sequence ID" value="MSB74513.1"/>
    <property type="molecule type" value="Genomic_DNA"/>
</dbReference>
<dbReference type="Proteomes" id="UP000441609">
    <property type="component" value="Unassembled WGS sequence"/>
</dbReference>
<feature type="domain" description="NigD-like OB" evidence="1">
    <location>
        <begin position="27"/>
        <end position="99"/>
    </location>
</feature>
<dbReference type="Proteomes" id="UP000432516">
    <property type="component" value="Unassembled WGS sequence"/>
</dbReference>
<dbReference type="Proteomes" id="UP000095455">
    <property type="component" value="Unassembled WGS sequence"/>
</dbReference>
<sequence>MRYKNLIGFVWVAVFMSLFTSCLKDINNVYNPGTTAAVVRQHGDSALMMANTRFGWIYSTKLSSYSEGKCLLVSFDYDPSLPENTNAEQKGYYTVTIQGETAVNQQNAESPLTDTHKLLTNEQPVLAVNPNDSVLYIKLEDYLFLPSACWTTKDRTLNWQLTYDPAQEAVVENRKSIYSLYLRAAATTGKPEDKAEEAIAVINAFNLANFIKDMREQGGRDADMYVRIHYIDQINPKDSTQFTWGVTDPLLIN</sequence>
<dbReference type="Pfam" id="PF22221">
    <property type="entry name" value="NigD_N-like"/>
    <property type="match status" value="1"/>
</dbReference>
<name>A0A174L7J4_PARDI</name>
<dbReference type="PROSITE" id="PS51257">
    <property type="entry name" value="PROKAR_LIPOPROTEIN"/>
    <property type="match status" value="1"/>
</dbReference>
<dbReference type="RefSeq" id="WP_005855454.1">
    <property type="nucleotide sequence ID" value="NZ_BQOC01000001.1"/>
</dbReference>
<accession>A0A174L7J4</accession>
<dbReference type="EMBL" id="CYYK01000020">
    <property type="protein sequence ID" value="CUP20212.1"/>
    <property type="molecule type" value="Genomic_DNA"/>
</dbReference>
<evidence type="ECO:0000313" key="8">
    <source>
        <dbReference type="Proteomes" id="UP000432516"/>
    </source>
</evidence>
<gene>
    <name evidence="3" type="ORF">ERS852380_04138</name>
    <name evidence="2" type="ORF">ERS852429_02904</name>
    <name evidence="4" type="ORF">GKD68_19090</name>
    <name evidence="5" type="ORF">GKD70_14690</name>
</gene>
<evidence type="ECO:0000313" key="7">
    <source>
        <dbReference type="Proteomes" id="UP000095591"/>
    </source>
</evidence>
<evidence type="ECO:0000313" key="4">
    <source>
        <dbReference type="EMBL" id="MRZ56807.1"/>
    </source>
</evidence>
<dbReference type="InterPro" id="IPR053994">
    <property type="entry name" value="NigD-like_OB"/>
</dbReference>
<protein>
    <submittedName>
        <fullName evidence="2">NigD-like protein</fullName>
    </submittedName>
</protein>